<dbReference type="Proteomes" id="UP000806522">
    <property type="component" value="Unassembled WGS sequence"/>
</dbReference>
<evidence type="ECO:0008006" key="4">
    <source>
        <dbReference type="Google" id="ProtNLM"/>
    </source>
</evidence>
<sequence length="193" mass="21726">MNLFKTLLISCVAVAQSAMAQQAENTQKSMYLELFGASNIVGVNYDSRLKPNSPWGYRVGLGYTYSKNYGLLSGSNSIRGVDVPIEANYLLGKKRSKLELGLGVNLGYYKEKYDKWDLKEVKKEDGFTYYEGVYAGEDSRSLWGYYCFGNIGYRYQPSHGFQFRVGISPSFNLGGKHAVSKSVFPYISFGYVF</sequence>
<dbReference type="EMBL" id="SUYC01000002">
    <property type="protein sequence ID" value="MBE6269692.1"/>
    <property type="molecule type" value="Genomic_DNA"/>
</dbReference>
<feature type="chain" id="PRO_5038713456" description="Outer membrane protein beta-barrel domain-containing protein" evidence="1">
    <location>
        <begin position="21"/>
        <end position="193"/>
    </location>
</feature>
<evidence type="ECO:0000313" key="2">
    <source>
        <dbReference type="EMBL" id="MBE6269692.1"/>
    </source>
</evidence>
<organism evidence="2 3">
    <name type="scientific">Xylanibacter ruminicola</name>
    <name type="common">Prevotella ruminicola</name>
    <dbReference type="NCBI Taxonomy" id="839"/>
    <lineage>
        <taxon>Bacteria</taxon>
        <taxon>Pseudomonadati</taxon>
        <taxon>Bacteroidota</taxon>
        <taxon>Bacteroidia</taxon>
        <taxon>Bacteroidales</taxon>
        <taxon>Prevotellaceae</taxon>
        <taxon>Xylanibacter</taxon>
    </lineage>
</organism>
<reference evidence="2" key="1">
    <citation type="submission" date="2019-04" db="EMBL/GenBank/DDBJ databases">
        <title>Evolution of Biomass-Degrading Anaerobic Consortia Revealed by Metagenomics.</title>
        <authorList>
            <person name="Peng X."/>
        </authorList>
    </citation>
    <scope>NUCLEOTIDE SEQUENCE</scope>
    <source>
        <strain evidence="2">SIG140</strain>
    </source>
</reference>
<proteinExistence type="predicted"/>
<keyword evidence="1" id="KW-0732">Signal</keyword>
<name>A0A9D5NZQ5_XYLRU</name>
<dbReference type="AlphaFoldDB" id="A0A9D5NZQ5"/>
<protein>
    <recommendedName>
        <fullName evidence="4">Outer membrane protein beta-barrel domain-containing protein</fullName>
    </recommendedName>
</protein>
<evidence type="ECO:0000313" key="3">
    <source>
        <dbReference type="Proteomes" id="UP000806522"/>
    </source>
</evidence>
<feature type="signal peptide" evidence="1">
    <location>
        <begin position="1"/>
        <end position="20"/>
    </location>
</feature>
<comment type="caution">
    <text evidence="2">The sequence shown here is derived from an EMBL/GenBank/DDBJ whole genome shotgun (WGS) entry which is preliminary data.</text>
</comment>
<accession>A0A9D5NZQ5</accession>
<evidence type="ECO:0000256" key="1">
    <source>
        <dbReference type="SAM" id="SignalP"/>
    </source>
</evidence>
<gene>
    <name evidence="2" type="ORF">E7101_01920</name>
</gene>